<comment type="caution">
    <text evidence="1">The sequence shown here is derived from an EMBL/GenBank/DDBJ whole genome shotgun (WGS) entry which is preliminary data.</text>
</comment>
<accession>A0ABQ9WPX2</accession>
<proteinExistence type="predicted"/>
<keyword evidence="2" id="KW-1185">Reference proteome</keyword>
<evidence type="ECO:0000313" key="2">
    <source>
        <dbReference type="Proteomes" id="UP001281761"/>
    </source>
</evidence>
<protein>
    <submittedName>
        <fullName evidence="1">Uncharacterized protein</fullName>
    </submittedName>
</protein>
<organism evidence="1 2">
    <name type="scientific">Blattamonas nauphoetae</name>
    <dbReference type="NCBI Taxonomy" id="2049346"/>
    <lineage>
        <taxon>Eukaryota</taxon>
        <taxon>Metamonada</taxon>
        <taxon>Preaxostyla</taxon>
        <taxon>Oxymonadida</taxon>
        <taxon>Blattamonas</taxon>
    </lineage>
</organism>
<name>A0ABQ9WPX2_9EUKA</name>
<sequence length="136" mass="15955">MAWFGMDDAGMSVYFPFFSTSRDVLDSDRENGKQNSQPFSFNSLSWMSNVISNFVQPNYVYLMDEARQWRDQQQPRVITEFKQTLSTALHLAKRDEIAAKELVTQITILYFAARYRITQISGKPPPRVECRTYQYM</sequence>
<reference evidence="1 2" key="1">
    <citation type="journal article" date="2022" name="bioRxiv">
        <title>Genomics of Preaxostyla Flagellates Illuminates Evolutionary Transitions and the Path Towards Mitochondrial Loss.</title>
        <authorList>
            <person name="Novak L.V.F."/>
            <person name="Treitli S.C."/>
            <person name="Pyrih J."/>
            <person name="Halakuc P."/>
            <person name="Pipaliya S.V."/>
            <person name="Vacek V."/>
            <person name="Brzon O."/>
            <person name="Soukal P."/>
            <person name="Eme L."/>
            <person name="Dacks J.B."/>
            <person name="Karnkowska A."/>
            <person name="Elias M."/>
            <person name="Hampl V."/>
        </authorList>
    </citation>
    <scope>NUCLEOTIDE SEQUENCE [LARGE SCALE GENOMIC DNA]</scope>
    <source>
        <strain evidence="1">NAU3</strain>
        <tissue evidence="1">Gut</tissue>
    </source>
</reference>
<dbReference type="EMBL" id="JARBJD010000492">
    <property type="protein sequence ID" value="KAK2941539.1"/>
    <property type="molecule type" value="Genomic_DNA"/>
</dbReference>
<dbReference type="Proteomes" id="UP001281761">
    <property type="component" value="Unassembled WGS sequence"/>
</dbReference>
<gene>
    <name evidence="1" type="ORF">BLNAU_23551</name>
</gene>
<evidence type="ECO:0000313" key="1">
    <source>
        <dbReference type="EMBL" id="KAK2941539.1"/>
    </source>
</evidence>